<reference evidence="2 3" key="1">
    <citation type="journal article" date="2021" name="Nat. Commun.">
        <title>Genetic determinants of endophytism in the Arabidopsis root mycobiome.</title>
        <authorList>
            <person name="Mesny F."/>
            <person name="Miyauchi S."/>
            <person name="Thiergart T."/>
            <person name="Pickel B."/>
            <person name="Atanasova L."/>
            <person name="Karlsson M."/>
            <person name="Huettel B."/>
            <person name="Barry K.W."/>
            <person name="Haridas S."/>
            <person name="Chen C."/>
            <person name="Bauer D."/>
            <person name="Andreopoulos W."/>
            <person name="Pangilinan J."/>
            <person name="LaButti K."/>
            <person name="Riley R."/>
            <person name="Lipzen A."/>
            <person name="Clum A."/>
            <person name="Drula E."/>
            <person name="Henrissat B."/>
            <person name="Kohler A."/>
            <person name="Grigoriev I.V."/>
            <person name="Martin F.M."/>
            <person name="Hacquard S."/>
        </authorList>
    </citation>
    <scope>NUCLEOTIDE SEQUENCE [LARGE SCALE GENOMIC DNA]</scope>
    <source>
        <strain evidence="2 3">MPI-SDFR-AT-0080</strain>
    </source>
</reference>
<name>A0ABQ8GB98_9PEZI</name>
<protein>
    <recommendedName>
        <fullName evidence="1">Clr5 domain-containing protein</fullName>
    </recommendedName>
</protein>
<dbReference type="Proteomes" id="UP000774617">
    <property type="component" value="Unassembled WGS sequence"/>
</dbReference>
<proteinExistence type="predicted"/>
<accession>A0ABQ8GB98</accession>
<keyword evidence="3" id="KW-1185">Reference proteome</keyword>
<evidence type="ECO:0000313" key="3">
    <source>
        <dbReference type="Proteomes" id="UP000774617"/>
    </source>
</evidence>
<dbReference type="EMBL" id="JAGTJR010000012">
    <property type="protein sequence ID" value="KAH7050985.1"/>
    <property type="molecule type" value="Genomic_DNA"/>
</dbReference>
<comment type="caution">
    <text evidence="2">The sequence shown here is derived from an EMBL/GenBank/DDBJ whole genome shotgun (WGS) entry which is preliminary data.</text>
</comment>
<evidence type="ECO:0000313" key="2">
    <source>
        <dbReference type="EMBL" id="KAH7050985.1"/>
    </source>
</evidence>
<dbReference type="Pfam" id="PF14420">
    <property type="entry name" value="Clr5"/>
    <property type="match status" value="1"/>
</dbReference>
<evidence type="ECO:0000259" key="1">
    <source>
        <dbReference type="Pfam" id="PF14420"/>
    </source>
</evidence>
<gene>
    <name evidence="2" type="ORF">B0J12DRAFT_739942</name>
</gene>
<organism evidence="2 3">
    <name type="scientific">Macrophomina phaseolina</name>
    <dbReference type="NCBI Taxonomy" id="35725"/>
    <lineage>
        <taxon>Eukaryota</taxon>
        <taxon>Fungi</taxon>
        <taxon>Dikarya</taxon>
        <taxon>Ascomycota</taxon>
        <taxon>Pezizomycotina</taxon>
        <taxon>Dothideomycetes</taxon>
        <taxon>Dothideomycetes incertae sedis</taxon>
        <taxon>Botryosphaeriales</taxon>
        <taxon>Botryosphaeriaceae</taxon>
        <taxon>Macrophomina</taxon>
    </lineage>
</organism>
<sequence length="149" mass="17403">MDSGWITHKETLRRLYLVEDKTRDEVMAEMRRLYDFEADAGKFDQWLAVSRRVEKRKREDGKESELRIDGILVPEKKLRKALTRYVESTATKLSRLVEQNRRSQTPEGLCISTPAADPGHLSDNLPWLQSQQAIYSECERYGMTLWSPV</sequence>
<feature type="domain" description="Clr5" evidence="1">
    <location>
        <begin position="1"/>
        <end position="45"/>
    </location>
</feature>
<dbReference type="InterPro" id="IPR025676">
    <property type="entry name" value="Clr5_dom"/>
</dbReference>